<dbReference type="PANTHER" id="PTHR37305:SF1">
    <property type="entry name" value="MEMBRANE PROTEIN"/>
    <property type="match status" value="1"/>
</dbReference>
<dbReference type="Pfam" id="PF12679">
    <property type="entry name" value="ABC2_membrane_2"/>
    <property type="match status" value="1"/>
</dbReference>
<feature type="transmembrane region" description="Helical" evidence="1">
    <location>
        <begin position="157"/>
        <end position="182"/>
    </location>
</feature>
<organism evidence="2 3">
    <name type="scientific">Candidatus Syntrophocurvum alkaliphilum</name>
    <dbReference type="NCBI Taxonomy" id="2293317"/>
    <lineage>
        <taxon>Bacteria</taxon>
        <taxon>Bacillati</taxon>
        <taxon>Bacillota</taxon>
        <taxon>Clostridia</taxon>
        <taxon>Eubacteriales</taxon>
        <taxon>Syntrophomonadaceae</taxon>
        <taxon>Candidatus Syntrophocurvum</taxon>
    </lineage>
</organism>
<feature type="transmembrane region" description="Helical" evidence="1">
    <location>
        <begin position="189"/>
        <end position="209"/>
    </location>
</feature>
<gene>
    <name evidence="2" type="ORF">SYNTR_0043</name>
</gene>
<dbReference type="EMBL" id="CP046457">
    <property type="protein sequence ID" value="QGT98636.1"/>
    <property type="molecule type" value="Genomic_DNA"/>
</dbReference>
<dbReference type="PANTHER" id="PTHR37305">
    <property type="entry name" value="INTEGRAL MEMBRANE PROTEIN-RELATED"/>
    <property type="match status" value="1"/>
</dbReference>
<feature type="transmembrane region" description="Helical" evidence="1">
    <location>
        <begin position="238"/>
        <end position="259"/>
    </location>
</feature>
<feature type="transmembrane region" description="Helical" evidence="1">
    <location>
        <begin position="76"/>
        <end position="96"/>
    </location>
</feature>
<evidence type="ECO:0000256" key="1">
    <source>
        <dbReference type="SAM" id="Phobius"/>
    </source>
</evidence>
<protein>
    <submittedName>
        <fullName evidence="2">Efflux ABC transporter, permease protein</fullName>
    </submittedName>
</protein>
<dbReference type="RefSeq" id="WP_197079127.1">
    <property type="nucleotide sequence ID" value="NZ_CP046457.1"/>
</dbReference>
<dbReference type="KEGG" id="salq:SYNTR_0043"/>
<evidence type="ECO:0000313" key="3">
    <source>
        <dbReference type="Proteomes" id="UP000426444"/>
    </source>
</evidence>
<name>A0A6I6D5F3_9FIRM</name>
<keyword evidence="1" id="KW-0812">Transmembrane</keyword>
<sequence>MNLLRRELRANRKTLIIWTAALSGLNILMMALFPAFAEDAEALDSLIKMYPEGFLRAFGLDVLSLADPIGFYATEAYFMIVLFGGIFAAILGSTLLSKEEDDKTIEFLLAKPITRSRILTEKIICFILYIALFNIIIDIVTFASFEVFVTTEYSQLLLLYLLSGPFFAHLTFASIAFLLALFFAGKKSAYSASIGLVLVLYFFDLIATLTEQAEFLRCLSPFYYINAVDIVVNEGIDIFNILVLLAVCLLVLLITYVLYNKRDITV</sequence>
<dbReference type="GO" id="GO:0005886">
    <property type="term" value="C:plasma membrane"/>
    <property type="evidence" value="ECO:0007669"/>
    <property type="project" value="UniProtKB-SubCell"/>
</dbReference>
<reference evidence="3" key="1">
    <citation type="journal article" date="2019" name="Microbiology">
        <title>Complete Genome Sequence of an Uncultured Bacterium of the Candidate Phylum Bipolaricaulota.</title>
        <authorList>
            <person name="Kadnikov V.V."/>
            <person name="Mardanov A.V."/>
            <person name="Beletsky A.V."/>
            <person name="Frank Y.A."/>
            <person name="Karnachuk O.V."/>
            <person name="Ravin N.V."/>
        </authorList>
    </citation>
    <scope>NUCLEOTIDE SEQUENCE [LARGE SCALE GENOMIC DNA]</scope>
</reference>
<dbReference type="Proteomes" id="UP000426444">
    <property type="component" value="Chromosome"/>
</dbReference>
<dbReference type="GO" id="GO:0140359">
    <property type="term" value="F:ABC-type transporter activity"/>
    <property type="evidence" value="ECO:0007669"/>
    <property type="project" value="InterPro"/>
</dbReference>
<dbReference type="AlphaFoldDB" id="A0A6I6D5F3"/>
<evidence type="ECO:0000313" key="2">
    <source>
        <dbReference type="EMBL" id="QGT98636.1"/>
    </source>
</evidence>
<accession>A0A6I6D5F3</accession>
<keyword evidence="1" id="KW-1133">Transmembrane helix</keyword>
<keyword evidence="1" id="KW-0472">Membrane</keyword>
<feature type="transmembrane region" description="Helical" evidence="1">
    <location>
        <begin position="123"/>
        <end position="145"/>
    </location>
</feature>
<proteinExistence type="predicted"/>
<keyword evidence="3" id="KW-1185">Reference proteome</keyword>